<comment type="caution">
    <text evidence="7">The sequence shown here is derived from an EMBL/GenBank/DDBJ whole genome shotgun (WGS) entry which is preliminary data.</text>
</comment>
<dbReference type="PANTHER" id="PTHR33841:SF1">
    <property type="entry name" value="DNA METHYLTRANSFERASE A"/>
    <property type="match status" value="1"/>
</dbReference>
<keyword evidence="2 7" id="KW-0489">Methyltransferase</keyword>
<accession>A0A5D0J2E9</accession>
<dbReference type="GO" id="GO:0009007">
    <property type="term" value="F:site-specific DNA-methyltransferase (adenine-specific) activity"/>
    <property type="evidence" value="ECO:0007669"/>
    <property type="project" value="UniProtKB-EC"/>
</dbReference>
<dbReference type="GO" id="GO:0006304">
    <property type="term" value="P:DNA modification"/>
    <property type="evidence" value="ECO:0007669"/>
    <property type="project" value="InterPro"/>
</dbReference>
<evidence type="ECO:0000313" key="8">
    <source>
        <dbReference type="Proteomes" id="UP000323930"/>
    </source>
</evidence>
<dbReference type="GO" id="GO:0003676">
    <property type="term" value="F:nucleic acid binding"/>
    <property type="evidence" value="ECO:0007669"/>
    <property type="project" value="InterPro"/>
</dbReference>
<protein>
    <recommendedName>
        <fullName evidence="1">site-specific DNA-methyltransferase (adenine-specific)</fullName>
        <ecNumber evidence="1">2.1.1.72</ecNumber>
    </recommendedName>
</protein>
<reference evidence="7 8" key="1">
    <citation type="submission" date="2019-08" db="EMBL/GenBank/DDBJ databases">
        <title>Seonamhaeicola sediminis sp. nov., isolated from marine sediment.</title>
        <authorList>
            <person name="Cao W.R."/>
        </authorList>
    </citation>
    <scope>NUCLEOTIDE SEQUENCE [LARGE SCALE GENOMIC DNA]</scope>
    <source>
        <strain evidence="7 8">B011</strain>
    </source>
</reference>
<evidence type="ECO:0000259" key="6">
    <source>
        <dbReference type="Pfam" id="PF07669"/>
    </source>
</evidence>
<dbReference type="InterPro" id="IPR002052">
    <property type="entry name" value="DNA_methylase_N6_adenine_CS"/>
</dbReference>
<evidence type="ECO:0000256" key="3">
    <source>
        <dbReference type="ARBA" id="ARBA00022679"/>
    </source>
</evidence>
<gene>
    <name evidence="7" type="ORF">FUA24_03425</name>
</gene>
<keyword evidence="8" id="KW-1185">Reference proteome</keyword>
<dbReference type="PANTHER" id="PTHR33841">
    <property type="entry name" value="DNA METHYLTRANSFERASE YEEA-RELATED"/>
    <property type="match status" value="1"/>
</dbReference>
<dbReference type="InterPro" id="IPR011639">
    <property type="entry name" value="MethylTrfase_TaqI-like_dom"/>
</dbReference>
<feature type="domain" description="Type II methyltransferase M.TaqI-like" evidence="6">
    <location>
        <begin position="452"/>
        <end position="649"/>
    </location>
</feature>
<name>A0A5D0J2E9_9FLAO</name>
<dbReference type="PRINTS" id="PR00507">
    <property type="entry name" value="N12N6MTFRASE"/>
</dbReference>
<dbReference type="GO" id="GO:0032259">
    <property type="term" value="P:methylation"/>
    <property type="evidence" value="ECO:0007669"/>
    <property type="project" value="UniProtKB-KW"/>
</dbReference>
<dbReference type="RefSeq" id="WP_148540066.1">
    <property type="nucleotide sequence ID" value="NZ_VSDQ01000241.1"/>
</dbReference>
<dbReference type="Gene3D" id="3.40.50.150">
    <property type="entry name" value="Vaccinia Virus protein VP39"/>
    <property type="match status" value="1"/>
</dbReference>
<dbReference type="PROSITE" id="PS00092">
    <property type="entry name" value="N6_MTASE"/>
    <property type="match status" value="1"/>
</dbReference>
<dbReference type="Proteomes" id="UP000323930">
    <property type="component" value="Unassembled WGS sequence"/>
</dbReference>
<dbReference type="EC" id="2.1.1.72" evidence="1"/>
<comment type="catalytic activity">
    <reaction evidence="5">
        <text>a 2'-deoxyadenosine in DNA + S-adenosyl-L-methionine = an N(6)-methyl-2'-deoxyadenosine in DNA + S-adenosyl-L-homocysteine + H(+)</text>
        <dbReference type="Rhea" id="RHEA:15197"/>
        <dbReference type="Rhea" id="RHEA-COMP:12418"/>
        <dbReference type="Rhea" id="RHEA-COMP:12419"/>
        <dbReference type="ChEBI" id="CHEBI:15378"/>
        <dbReference type="ChEBI" id="CHEBI:57856"/>
        <dbReference type="ChEBI" id="CHEBI:59789"/>
        <dbReference type="ChEBI" id="CHEBI:90615"/>
        <dbReference type="ChEBI" id="CHEBI:90616"/>
        <dbReference type="EC" id="2.1.1.72"/>
    </reaction>
</comment>
<dbReference type="InterPro" id="IPR029063">
    <property type="entry name" value="SAM-dependent_MTases_sf"/>
</dbReference>
<dbReference type="InterPro" id="IPR050953">
    <property type="entry name" value="N4_N6_ade-DNA_methylase"/>
</dbReference>
<dbReference type="SUPFAM" id="SSF53335">
    <property type="entry name" value="S-adenosyl-L-methionine-dependent methyltransferases"/>
    <property type="match status" value="1"/>
</dbReference>
<proteinExistence type="predicted"/>
<evidence type="ECO:0000256" key="1">
    <source>
        <dbReference type="ARBA" id="ARBA00011900"/>
    </source>
</evidence>
<evidence type="ECO:0000313" key="7">
    <source>
        <dbReference type="EMBL" id="TYA89200.1"/>
    </source>
</evidence>
<dbReference type="AlphaFoldDB" id="A0A5D0J2E9"/>
<sequence length="1031" mass="119129">MPERKEQLTELVKRYQAFKEDGRLDLSSEETIRTWINEFLSIFDWDVMDTSQVLQEKVLSREEKERLEEIDSTSTRPDYTFKIGNQKLTFLDAKAVSVNIETSTSSAFQIKSYGWSISGSCTFLTNFEEFAIYDCTYIPSQEQPANLGRTYLKIEDYVDNFDVLETHLLKSNILNGTLEKLYSDTLKNVSSVQKLSPDLVFAEELSKFRLSLAKNIVENNSDLISNNAELLAYLTQVIINRIIFIRICEARRIERDGLLLTFLETDFWSEFKNSSYNDFFEHYDGPLFDRISDIQELEVDNEIIKELLDKLYYPSPYRFEVIPTKLLSDIYEIFLSKKLIIEDGEVSEKLKLEYIKTNGAISTPQYLVQDLLKRTIIKESLLERGLESISETKILDFACGSGIFLIETFDYLQEIFIDYYKENPSEAFSDFFFQNSDLTTLTISGKRHLISNCIFGVDIDPEAVEVARMSLSLKVVDSSEFYENYQEIGIYGNQILNNVGNNIKCGNTLVSNDITVKYPLIISDEPQLYRTNSFDYNSENGFSEIFDTKCGFDYIVGNPPYVEVKNYNVEYPFMHQYIKDEYVTTKNGKIDLAVAFVERAFSILNDNGKLGLIVQRRFFKTDYGKKIREYISSRNLLSQVIEFENSNIFPNRITYIATLILDKARPENISFLKIDSDLEEIPSTLRSIQPFENDDTQFSIIPSSGLNQNPWNFEDADLLAIKTSLLENHGKFGDFAKVKVGIQVLWDRAYHIKVTSINDDGTLTGNTHLEEGITIEIDACRPLMVNEKFYPFCNDETSTYVIFPYDTSLDENTPIPFSEFNERFRLAGQYLTRHRDEIASNVATCDGEENWHQFTRVQNHKAVYSKVLLPMTANDTYATVTQNPLNYCDNANMFFIDIPEKSENNLFAVSGIVNSTLFSVLARSIALSQQNGYFKFNKQFIEPIPFPRENFNTNTALVNEISTIAISIKQTQEQYRSSSPRQKTILKNLLNAYWSNLDNKVYELYELTNDQISFFNERGRNINRIEILDRL</sequence>
<dbReference type="Pfam" id="PF07669">
    <property type="entry name" value="Eco57I"/>
    <property type="match status" value="1"/>
</dbReference>
<dbReference type="OrthoDB" id="32195at2"/>
<organism evidence="7 8">
    <name type="scientific">Seonamhaeicola marinus</name>
    <dbReference type="NCBI Taxonomy" id="1912246"/>
    <lineage>
        <taxon>Bacteria</taxon>
        <taxon>Pseudomonadati</taxon>
        <taxon>Bacteroidota</taxon>
        <taxon>Flavobacteriia</taxon>
        <taxon>Flavobacteriales</taxon>
        <taxon>Flavobacteriaceae</taxon>
    </lineage>
</organism>
<evidence type="ECO:0000256" key="5">
    <source>
        <dbReference type="ARBA" id="ARBA00047942"/>
    </source>
</evidence>
<keyword evidence="3" id="KW-0808">Transferase</keyword>
<keyword evidence="4" id="KW-0949">S-adenosyl-L-methionine</keyword>
<evidence type="ECO:0000256" key="4">
    <source>
        <dbReference type="ARBA" id="ARBA00022691"/>
    </source>
</evidence>
<evidence type="ECO:0000256" key="2">
    <source>
        <dbReference type="ARBA" id="ARBA00022603"/>
    </source>
</evidence>
<dbReference type="EMBL" id="VSDQ01000241">
    <property type="protein sequence ID" value="TYA89200.1"/>
    <property type="molecule type" value="Genomic_DNA"/>
</dbReference>